<evidence type="ECO:0000313" key="3">
    <source>
        <dbReference type="Proteomes" id="UP001589832"/>
    </source>
</evidence>
<protein>
    <submittedName>
        <fullName evidence="2">DUF3667 domain-containing protein</fullName>
    </submittedName>
</protein>
<dbReference type="Pfam" id="PF12412">
    <property type="entry name" value="DUF3667"/>
    <property type="match status" value="1"/>
</dbReference>
<sequence>METQNCHNCQHSFEGNFCNHCGQRNIGNNRLRIREVVNDFFDNTFNLHKGFFFTFWKLIVSPGKVAHAYIKGQRKRFTNPTRYLVIALAFQAFMDYWFKTDEILEKDEYFYFPFLSERLNNSMELWNIKLTIEFSLLSSLFEVLLFPIIFYVLFRSLKLNFTELLTTNFYYISTSTLITMTILFVTKVLFDVFVSIEFIALLLLIYVSWAYLSFFKTTPLWIRSLKIGVGIAFFLIMRVFVLPFTLSLLNPLT</sequence>
<reference evidence="2 3" key="1">
    <citation type="submission" date="2024-09" db="EMBL/GenBank/DDBJ databases">
        <authorList>
            <person name="Sun Q."/>
            <person name="Mori K."/>
        </authorList>
    </citation>
    <scope>NUCLEOTIDE SEQUENCE [LARGE SCALE GENOMIC DNA]</scope>
    <source>
        <strain evidence="2 3">NCAIM B.02481</strain>
    </source>
</reference>
<comment type="caution">
    <text evidence="2">The sequence shown here is derived from an EMBL/GenBank/DDBJ whole genome shotgun (WGS) entry which is preliminary data.</text>
</comment>
<feature type="transmembrane region" description="Helical" evidence="1">
    <location>
        <begin position="169"/>
        <end position="190"/>
    </location>
</feature>
<dbReference type="InterPro" id="IPR022134">
    <property type="entry name" value="DUF3667"/>
</dbReference>
<feature type="transmembrane region" description="Helical" evidence="1">
    <location>
        <begin position="81"/>
        <end position="98"/>
    </location>
</feature>
<feature type="transmembrane region" description="Helical" evidence="1">
    <location>
        <begin position="134"/>
        <end position="157"/>
    </location>
</feature>
<gene>
    <name evidence="2" type="ORF">ACFFGA_03650</name>
</gene>
<keyword evidence="1" id="KW-0812">Transmembrane</keyword>
<keyword evidence="1" id="KW-1133">Transmembrane helix</keyword>
<feature type="transmembrane region" description="Helical" evidence="1">
    <location>
        <begin position="196"/>
        <end position="215"/>
    </location>
</feature>
<feature type="transmembrane region" description="Helical" evidence="1">
    <location>
        <begin position="227"/>
        <end position="249"/>
    </location>
</feature>
<dbReference type="Proteomes" id="UP001589832">
    <property type="component" value="Unassembled WGS sequence"/>
</dbReference>
<keyword evidence="1" id="KW-0472">Membrane</keyword>
<name>A0ABV6Q5S5_9FLAO</name>
<accession>A0ABV6Q5S5</accession>
<evidence type="ECO:0000256" key="1">
    <source>
        <dbReference type="SAM" id="Phobius"/>
    </source>
</evidence>
<dbReference type="EMBL" id="JBHLTQ010000001">
    <property type="protein sequence ID" value="MFC0603635.1"/>
    <property type="molecule type" value="Genomic_DNA"/>
</dbReference>
<keyword evidence="3" id="KW-1185">Reference proteome</keyword>
<proteinExistence type="predicted"/>
<dbReference type="RefSeq" id="WP_386059797.1">
    <property type="nucleotide sequence ID" value="NZ_JBHLTQ010000001.1"/>
</dbReference>
<evidence type="ECO:0000313" key="2">
    <source>
        <dbReference type="EMBL" id="MFC0603635.1"/>
    </source>
</evidence>
<organism evidence="2 3">
    <name type="scientific">Winogradskyella pulchriflava</name>
    <dbReference type="NCBI Taxonomy" id="1110688"/>
    <lineage>
        <taxon>Bacteria</taxon>
        <taxon>Pseudomonadati</taxon>
        <taxon>Bacteroidota</taxon>
        <taxon>Flavobacteriia</taxon>
        <taxon>Flavobacteriales</taxon>
        <taxon>Flavobacteriaceae</taxon>
        <taxon>Winogradskyella</taxon>
    </lineage>
</organism>